<reference evidence="2 3" key="1">
    <citation type="journal article" name="Sci. Rep.">
        <title>Genome-scale phylogenetic analyses confirm Olpidium as the closest living zoosporic fungus to the non-flagellated, terrestrial fungi.</title>
        <authorList>
            <person name="Chang Y."/>
            <person name="Rochon D."/>
            <person name="Sekimoto S."/>
            <person name="Wang Y."/>
            <person name="Chovatia M."/>
            <person name="Sandor L."/>
            <person name="Salamov A."/>
            <person name="Grigoriev I.V."/>
            <person name="Stajich J.E."/>
            <person name="Spatafora J.W."/>
        </authorList>
    </citation>
    <scope>NUCLEOTIDE SEQUENCE [LARGE SCALE GENOMIC DNA]</scope>
    <source>
        <strain evidence="2">S191</strain>
    </source>
</reference>
<gene>
    <name evidence="2" type="ORF">BJ554DRAFT_7024</name>
</gene>
<accession>A0A8H7ZXL6</accession>
<dbReference type="EMBL" id="JAEFCI010004552">
    <property type="protein sequence ID" value="KAG5460878.1"/>
    <property type="molecule type" value="Genomic_DNA"/>
</dbReference>
<dbReference type="AlphaFoldDB" id="A0A8H7ZXL6"/>
<name>A0A8H7ZXL6_9FUNG</name>
<organism evidence="2 3">
    <name type="scientific">Olpidium bornovanus</name>
    <dbReference type="NCBI Taxonomy" id="278681"/>
    <lineage>
        <taxon>Eukaryota</taxon>
        <taxon>Fungi</taxon>
        <taxon>Fungi incertae sedis</taxon>
        <taxon>Olpidiomycota</taxon>
        <taxon>Olpidiomycotina</taxon>
        <taxon>Olpidiomycetes</taxon>
        <taxon>Olpidiales</taxon>
        <taxon>Olpidiaceae</taxon>
        <taxon>Olpidium</taxon>
    </lineage>
</organism>
<dbReference type="Proteomes" id="UP000673691">
    <property type="component" value="Unassembled WGS sequence"/>
</dbReference>
<evidence type="ECO:0000313" key="2">
    <source>
        <dbReference type="EMBL" id="KAG5460878.1"/>
    </source>
</evidence>
<protein>
    <submittedName>
        <fullName evidence="2">Uncharacterized protein</fullName>
    </submittedName>
</protein>
<evidence type="ECO:0000313" key="3">
    <source>
        <dbReference type="Proteomes" id="UP000673691"/>
    </source>
</evidence>
<feature type="compositionally biased region" description="Polar residues" evidence="1">
    <location>
        <begin position="47"/>
        <end position="67"/>
    </location>
</feature>
<comment type="caution">
    <text evidence="2">The sequence shown here is derived from an EMBL/GenBank/DDBJ whole genome shotgun (WGS) entry which is preliminary data.</text>
</comment>
<evidence type="ECO:0000256" key="1">
    <source>
        <dbReference type="SAM" id="MobiDB-lite"/>
    </source>
</evidence>
<proteinExistence type="predicted"/>
<sequence length="73" mass="8038">MDRRCATCQAKRDGIKAMLIGANASGIKWRRHGYCRRSTGTTLNWLATQPPSGLQHQTGENRGQTASAPPPFR</sequence>
<keyword evidence="3" id="KW-1185">Reference proteome</keyword>
<feature type="region of interest" description="Disordered" evidence="1">
    <location>
        <begin position="47"/>
        <end position="73"/>
    </location>
</feature>